<dbReference type="EMBL" id="JAQIBD010000001">
    <property type="protein sequence ID" value="MDM5270940.1"/>
    <property type="molecule type" value="Genomic_DNA"/>
</dbReference>
<dbReference type="Pfam" id="PF02096">
    <property type="entry name" value="60KD_IMP"/>
    <property type="match status" value="1"/>
</dbReference>
<dbReference type="InterPro" id="IPR028055">
    <property type="entry name" value="YidC/Oxa/ALB_C"/>
</dbReference>
<keyword evidence="7 13" id="KW-0653">Protein transport</keyword>
<comment type="function">
    <text evidence="13">Required for the insertion and/or proper folding and/or complex formation of integral membrane proteins into the membrane. Involved in integration of membrane proteins that insert both dependently and independently of the Sec translocase complex, as well as at least some lipoproteins. Aids folding of multispanning membrane proteins.</text>
</comment>
<dbReference type="InterPro" id="IPR019998">
    <property type="entry name" value="Membr_insert_YidC"/>
</dbReference>
<dbReference type="RefSeq" id="WP_289412215.1">
    <property type="nucleotide sequence ID" value="NZ_JAQIBD010000001.1"/>
</dbReference>
<feature type="transmembrane region" description="Helical" evidence="13">
    <location>
        <begin position="402"/>
        <end position="424"/>
    </location>
</feature>
<feature type="transmembrane region" description="Helical" evidence="13">
    <location>
        <begin position="482"/>
        <end position="504"/>
    </location>
</feature>
<evidence type="ECO:0000313" key="18">
    <source>
        <dbReference type="Proteomes" id="UP001169069"/>
    </source>
</evidence>
<dbReference type="NCBIfam" id="TIGR03592">
    <property type="entry name" value="yidC_oxa1_cterm"/>
    <property type="match status" value="1"/>
</dbReference>
<evidence type="ECO:0000256" key="10">
    <source>
        <dbReference type="ARBA" id="ARBA00023186"/>
    </source>
</evidence>
<evidence type="ECO:0000256" key="1">
    <source>
        <dbReference type="ARBA" id="ARBA00004429"/>
    </source>
</evidence>
<dbReference type="Proteomes" id="UP001169069">
    <property type="component" value="Unassembled WGS sequence"/>
</dbReference>
<feature type="compositionally biased region" description="Low complexity" evidence="14">
    <location>
        <begin position="56"/>
        <end position="65"/>
    </location>
</feature>
<keyword evidence="9 13" id="KW-0472">Membrane</keyword>
<dbReference type="PANTHER" id="PTHR12428">
    <property type="entry name" value="OXA1"/>
    <property type="match status" value="1"/>
</dbReference>
<evidence type="ECO:0000259" key="15">
    <source>
        <dbReference type="Pfam" id="PF02096"/>
    </source>
</evidence>
<comment type="subunit">
    <text evidence="13">Interacts with the Sec translocase complex via SecD. Specifically interacts with transmembrane segments of nascent integral membrane proteins during membrane integration.</text>
</comment>
<name>A0ABT7QVT0_9BACT</name>
<feature type="domain" description="Membrane insertase YidC N-terminal" evidence="16">
    <location>
        <begin position="286"/>
        <end position="327"/>
    </location>
</feature>
<dbReference type="HAMAP" id="MF_01810">
    <property type="entry name" value="YidC_type1"/>
    <property type="match status" value="1"/>
</dbReference>
<dbReference type="InterPro" id="IPR028053">
    <property type="entry name" value="Membr_insert_YidC_N"/>
</dbReference>
<keyword evidence="10 13" id="KW-0143">Chaperone</keyword>
<dbReference type="CDD" id="cd19960">
    <property type="entry name" value="YidC_peri"/>
    <property type="match status" value="1"/>
</dbReference>
<comment type="similarity">
    <text evidence="2 13">Belongs to the OXA1/ALB3/YidC family. Type 1 subfamily.</text>
</comment>
<evidence type="ECO:0000256" key="14">
    <source>
        <dbReference type="SAM" id="MobiDB-lite"/>
    </source>
</evidence>
<evidence type="ECO:0000256" key="3">
    <source>
        <dbReference type="ARBA" id="ARBA00015325"/>
    </source>
</evidence>
<evidence type="ECO:0000256" key="7">
    <source>
        <dbReference type="ARBA" id="ARBA00022927"/>
    </source>
</evidence>
<gene>
    <name evidence="13 17" type="primary">yidC</name>
    <name evidence="17" type="ORF">PGH07_01965</name>
</gene>
<reference evidence="17" key="1">
    <citation type="submission" date="2023-01" db="EMBL/GenBank/DDBJ databases">
        <title>Sulfurovum sp. zt1-1 genome assembly.</title>
        <authorList>
            <person name="Wang J."/>
        </authorList>
    </citation>
    <scope>NUCLEOTIDE SEQUENCE</scope>
    <source>
        <strain evidence="17">Zt1-1</strain>
    </source>
</reference>
<dbReference type="InterPro" id="IPR047196">
    <property type="entry name" value="YidC_ALB_C"/>
</dbReference>
<evidence type="ECO:0000256" key="2">
    <source>
        <dbReference type="ARBA" id="ARBA00010527"/>
    </source>
</evidence>
<keyword evidence="4 13" id="KW-0813">Transport</keyword>
<protein>
    <recommendedName>
        <fullName evidence="3 13">Membrane protein insertase YidC</fullName>
    </recommendedName>
    <alternativeName>
        <fullName evidence="12 13">Foldase YidC</fullName>
    </alternativeName>
    <alternativeName>
        <fullName evidence="11 13">Membrane integrase YidC</fullName>
    </alternativeName>
    <alternativeName>
        <fullName evidence="13">Membrane protein YidC</fullName>
    </alternativeName>
</protein>
<keyword evidence="5 13" id="KW-1003">Cell membrane</keyword>
<feature type="compositionally biased region" description="Low complexity" evidence="14">
    <location>
        <begin position="36"/>
        <end position="49"/>
    </location>
</feature>
<dbReference type="Pfam" id="PF14849">
    <property type="entry name" value="YidC_periplas"/>
    <property type="match status" value="1"/>
</dbReference>
<dbReference type="PRINTS" id="PR01900">
    <property type="entry name" value="YIDCPROTEIN"/>
</dbReference>
<comment type="subcellular location">
    <subcellularLocation>
        <location evidence="1">Cell inner membrane</location>
        <topology evidence="1">Multi-pass membrane protein</topology>
    </subcellularLocation>
    <subcellularLocation>
        <location evidence="13">Cell membrane</location>
        <topology evidence="13">Multi-pass membrane protein</topology>
    </subcellularLocation>
</comment>
<evidence type="ECO:0000256" key="11">
    <source>
        <dbReference type="ARBA" id="ARBA00033245"/>
    </source>
</evidence>
<evidence type="ECO:0000256" key="12">
    <source>
        <dbReference type="ARBA" id="ARBA00033342"/>
    </source>
</evidence>
<dbReference type="NCBIfam" id="NF002357">
    <property type="entry name" value="PRK01318.2-4"/>
    <property type="match status" value="1"/>
</dbReference>
<evidence type="ECO:0000256" key="5">
    <source>
        <dbReference type="ARBA" id="ARBA00022475"/>
    </source>
</evidence>
<evidence type="ECO:0000313" key="17">
    <source>
        <dbReference type="EMBL" id="MDM5270940.1"/>
    </source>
</evidence>
<comment type="caution">
    <text evidence="17">The sequence shown here is derived from an EMBL/GenBank/DDBJ whole genome shotgun (WGS) entry which is preliminary data.</text>
</comment>
<proteinExistence type="inferred from homology"/>
<dbReference type="PRINTS" id="PR00701">
    <property type="entry name" value="60KDINNERMP"/>
</dbReference>
<dbReference type="InterPro" id="IPR001708">
    <property type="entry name" value="YidC/ALB3/OXA1/COX18"/>
</dbReference>
<evidence type="ECO:0000259" key="16">
    <source>
        <dbReference type="Pfam" id="PF14849"/>
    </source>
</evidence>
<evidence type="ECO:0000256" key="13">
    <source>
        <dbReference type="HAMAP-Rule" id="MF_01810"/>
    </source>
</evidence>
<keyword evidence="18" id="KW-1185">Reference proteome</keyword>
<dbReference type="NCBIfam" id="TIGR03593">
    <property type="entry name" value="yidC_nterm"/>
    <property type="match status" value="1"/>
</dbReference>
<feature type="transmembrane region" description="Helical" evidence="13">
    <location>
        <begin position="339"/>
        <end position="359"/>
    </location>
</feature>
<sequence length="534" mass="60381">MEQSDLQKRLLLALALSFIVFIGYSYFFPVQTPTKTEQTQSTQNSPQTPALEKSTTETASTAGATQVAMNAPETSTTAIATIKSDEFIITVDELGRVAQMELLKAKYRTEDGKNLKILASDKVKPLEIRFSDTKINEEAFSTPYVNEGASELDITTGAKTLTLVQRLSSITVTKNITFKPSGEFKVDISTSTPTPYFITPGYRPVADQSMYMLVRGTLVKGEDNIITTIEDGDAEGHETFKNAKITSAFDRYYASLFYDFDKDKGMDVSILQIGKGDPLAFVKADGDASFTGYIGPKEYKVLHSINPELTDTIEFGWFTFLSAPFFKVLLWINEYVGNWGWAIIIFTLLIKLILFPLSYKGMMSMQKLKDLAPKMKELKEKYGKDPVKMNAQMMELYKKHGANPMGGCLPLLLQIPVFFALYRVLLNADELQGAAWIFWINDLAVMDQYFVLPILMGASMWFQQKITPSNFTDPMQEKIFKWFPVIMTVFFVYFPSGLVLYWLVNNIFTIGQQYYINHAYAKQKEMAKEAHSKK</sequence>
<dbReference type="Gene3D" id="2.70.98.90">
    <property type="match status" value="1"/>
</dbReference>
<evidence type="ECO:0000256" key="6">
    <source>
        <dbReference type="ARBA" id="ARBA00022692"/>
    </source>
</evidence>
<feature type="transmembrane region" description="Helical" evidence="13">
    <location>
        <begin position="436"/>
        <end position="462"/>
    </location>
</feature>
<organism evidence="17 18">
    <name type="scientific">Sulfurovum zhangzhouensis</name>
    <dbReference type="NCBI Taxonomy" id="3019067"/>
    <lineage>
        <taxon>Bacteria</taxon>
        <taxon>Pseudomonadati</taxon>
        <taxon>Campylobacterota</taxon>
        <taxon>Epsilonproteobacteria</taxon>
        <taxon>Campylobacterales</taxon>
        <taxon>Sulfurovaceae</taxon>
        <taxon>Sulfurovum</taxon>
    </lineage>
</organism>
<keyword evidence="8 13" id="KW-1133">Transmembrane helix</keyword>
<accession>A0ABT7QVT0</accession>
<evidence type="ECO:0000256" key="9">
    <source>
        <dbReference type="ARBA" id="ARBA00023136"/>
    </source>
</evidence>
<dbReference type="InterPro" id="IPR038221">
    <property type="entry name" value="YidC_periplasmic_sf"/>
</dbReference>
<evidence type="ECO:0000256" key="8">
    <source>
        <dbReference type="ARBA" id="ARBA00022989"/>
    </source>
</evidence>
<dbReference type="PANTHER" id="PTHR12428:SF65">
    <property type="entry name" value="CYTOCHROME C OXIDASE ASSEMBLY PROTEIN COX18, MITOCHONDRIAL"/>
    <property type="match status" value="1"/>
</dbReference>
<feature type="domain" description="Membrane insertase YidC/Oxa/ALB C-terminal" evidence="15">
    <location>
        <begin position="339"/>
        <end position="517"/>
    </location>
</feature>
<keyword evidence="6 13" id="KW-0812">Transmembrane</keyword>
<evidence type="ECO:0000256" key="4">
    <source>
        <dbReference type="ARBA" id="ARBA00022448"/>
    </source>
</evidence>
<feature type="region of interest" description="Disordered" evidence="14">
    <location>
        <begin position="36"/>
        <end position="69"/>
    </location>
</feature>
<dbReference type="CDD" id="cd20070">
    <property type="entry name" value="5TM_YidC_Alb3"/>
    <property type="match status" value="1"/>
</dbReference>